<reference evidence="4 5" key="1">
    <citation type="journal article" date="2012" name="J. Bacteriol.">
        <title>Draft Genome Sequence of the Soil Bacterium Burkholderia terrae Strain BS001, Which Interacts with Fungal Surface Structures.</title>
        <authorList>
            <person name="Nazir R."/>
            <person name="Hansen M.A."/>
            <person name="Sorensen S."/>
            <person name="van Elsas J.D."/>
        </authorList>
    </citation>
    <scope>NUCLEOTIDE SEQUENCE [LARGE SCALE GENOMIC DNA]</scope>
    <source>
        <strain evidence="4 5">BS001</strain>
    </source>
</reference>
<feature type="domain" description="Leucine-binding protein" evidence="3">
    <location>
        <begin position="53"/>
        <end position="393"/>
    </location>
</feature>
<evidence type="ECO:0000313" key="4">
    <source>
        <dbReference type="EMBL" id="EIM95091.1"/>
    </source>
</evidence>
<keyword evidence="4" id="KW-0675">Receptor</keyword>
<proteinExistence type="inferred from homology"/>
<dbReference type="SUPFAM" id="SSF53822">
    <property type="entry name" value="Periplasmic binding protein-like I"/>
    <property type="match status" value="1"/>
</dbReference>
<dbReference type="InterPro" id="IPR028082">
    <property type="entry name" value="Peripla_BP_I"/>
</dbReference>
<organism evidence="4 5">
    <name type="scientific">Paraburkholderia hospita</name>
    <dbReference type="NCBI Taxonomy" id="169430"/>
    <lineage>
        <taxon>Bacteria</taxon>
        <taxon>Pseudomonadati</taxon>
        <taxon>Pseudomonadota</taxon>
        <taxon>Betaproteobacteria</taxon>
        <taxon>Burkholderiales</taxon>
        <taxon>Burkholderiaceae</taxon>
        <taxon>Paraburkholderia</taxon>
    </lineage>
</organism>
<dbReference type="Pfam" id="PF13458">
    <property type="entry name" value="Peripla_BP_6"/>
    <property type="match status" value="1"/>
</dbReference>
<evidence type="ECO:0000259" key="3">
    <source>
        <dbReference type="Pfam" id="PF13458"/>
    </source>
</evidence>
<dbReference type="InterPro" id="IPR028081">
    <property type="entry name" value="Leu-bd"/>
</dbReference>
<keyword evidence="2" id="KW-0732">Signal</keyword>
<protein>
    <submittedName>
        <fullName evidence="4">Extracellular ligand-binding receptor</fullName>
    </submittedName>
</protein>
<comment type="similarity">
    <text evidence="1">Belongs to the leucine-binding protein family.</text>
</comment>
<evidence type="ECO:0000313" key="5">
    <source>
        <dbReference type="Proteomes" id="UP000004980"/>
    </source>
</evidence>
<evidence type="ECO:0000256" key="1">
    <source>
        <dbReference type="ARBA" id="ARBA00010062"/>
    </source>
</evidence>
<keyword evidence="5" id="KW-1185">Reference proteome</keyword>
<comment type="caution">
    <text evidence="4">The sequence shown here is derived from an EMBL/GenBank/DDBJ whole genome shotgun (WGS) entry which is preliminary data.</text>
</comment>
<name>A0ABN0F8Z3_9BURK</name>
<evidence type="ECO:0000256" key="2">
    <source>
        <dbReference type="ARBA" id="ARBA00022729"/>
    </source>
</evidence>
<dbReference type="Gene3D" id="3.40.50.2300">
    <property type="match status" value="2"/>
</dbReference>
<dbReference type="EMBL" id="AKAU01000256">
    <property type="protein sequence ID" value="EIM95091.1"/>
    <property type="molecule type" value="Genomic_DNA"/>
</dbReference>
<dbReference type="Proteomes" id="UP000004980">
    <property type="component" value="Unassembled WGS sequence"/>
</dbReference>
<dbReference type="PANTHER" id="PTHR30483">
    <property type="entry name" value="LEUCINE-SPECIFIC-BINDING PROTEIN"/>
    <property type="match status" value="1"/>
</dbReference>
<dbReference type="CDD" id="cd06345">
    <property type="entry name" value="PBP1_ABC_ligand_binding-like"/>
    <property type="match status" value="1"/>
</dbReference>
<gene>
    <name evidence="4" type="ORF">WQE_40964</name>
</gene>
<dbReference type="InterPro" id="IPR051010">
    <property type="entry name" value="BCAA_transport"/>
</dbReference>
<sequence length="416" mass="45043">MEPFMFKRPVQSVRSSIILLAIFLAGLMAIGSVSAQTSKAIRIGVPAAIQLRVGRDTVDAVRMAIEEINANGGVMGRQLEMVVADETENPEQGISAVRKLTADERVDVLIGGYASGVVLAEMPHVAQSETIYLGVGAASPSITAKVKSDYPSFKYFFRVSPVNSTHLAEGLVAFVSTDVAGNLKYTRVAIVGENAKWAQEIVPTLKKGITDAGLNVQMIELFDPQTSDFSPLFSKARESGAQLMLVLLSHASSDTFVKQWYDARVPVLMGGIDTKAQDADFFQRVGGKAIGEFTTASAVRAPVTPKTIAFWDAFVKRYGRAPVYTAPGAYDATFIYAAAVQRAHGTSPDVLIPQLERTDYVGVAGRIAFDDAHDVRAGPDYVSVRFAQWQDNGARVIVWPKALQTGNLIVPPWMRR</sequence>
<dbReference type="PANTHER" id="PTHR30483:SF6">
    <property type="entry name" value="PERIPLASMIC BINDING PROTEIN OF ABC TRANSPORTER FOR NATURAL AMINO ACIDS"/>
    <property type="match status" value="1"/>
</dbReference>
<accession>A0ABN0F8Z3</accession>